<dbReference type="Pfam" id="PF00691">
    <property type="entry name" value="OmpA"/>
    <property type="match status" value="1"/>
</dbReference>
<keyword evidence="3" id="KW-0998">Cell outer membrane</keyword>
<reference evidence="6 7" key="1">
    <citation type="submission" date="2024-04" db="EMBL/GenBank/DDBJ databases">
        <title>Novel genus in family Flammeovirgaceae.</title>
        <authorList>
            <person name="Nguyen T.H."/>
            <person name="Vuong T.Q."/>
            <person name="Le H."/>
            <person name="Kim S.-G."/>
        </authorList>
    </citation>
    <scope>NUCLEOTIDE SEQUENCE [LARGE SCALE GENOMIC DNA]</scope>
    <source>
        <strain evidence="6 7">JCM 23209</strain>
    </source>
</reference>
<evidence type="ECO:0000313" key="7">
    <source>
        <dbReference type="Proteomes" id="UP001403385"/>
    </source>
</evidence>
<evidence type="ECO:0000256" key="1">
    <source>
        <dbReference type="ARBA" id="ARBA00004442"/>
    </source>
</evidence>
<feature type="domain" description="OmpA-like" evidence="5">
    <location>
        <begin position="153"/>
        <end position="267"/>
    </location>
</feature>
<dbReference type="EMBL" id="JBDKWZ010000001">
    <property type="protein sequence ID" value="MEN7546424.1"/>
    <property type="molecule type" value="Genomic_DNA"/>
</dbReference>
<accession>A0AAW9S237</accession>
<protein>
    <submittedName>
        <fullName evidence="6">OmpA family protein</fullName>
    </submittedName>
</protein>
<comment type="caution">
    <text evidence="6">The sequence shown here is derived from an EMBL/GenBank/DDBJ whole genome shotgun (WGS) entry which is preliminary data.</text>
</comment>
<dbReference type="CDD" id="cd07185">
    <property type="entry name" value="OmpA_C-like"/>
    <property type="match status" value="1"/>
</dbReference>
<keyword evidence="2 4" id="KW-0472">Membrane</keyword>
<comment type="subcellular location">
    <subcellularLocation>
        <location evidence="1">Cell outer membrane</location>
    </subcellularLocation>
</comment>
<sequence length="267" mass="29838">MNFFGVLLGWGILSVSTAFSQSMNVKPLIPKLRSYNIVYNEQKADQLLFATGFDQFKRIEGNKTLVQFELDKFVDSRGLSSNQLIKNYESLVKKFGGGLVYQYDNHATFKVNKFQKSFYVTLETYGDGKGYSLAVVEAAMEPGDLFADNLLKELNQKGSFSLYFNFKSGTAQLPPDAETNITTIAEVLLKNPDLKISIEGHTDNVGSAEMNKRLSEQRANSVMHALIKKGVGAERLKAIGWGDEKPLASNTEESGRQKNRRVELIKI</sequence>
<dbReference type="SUPFAM" id="SSF103088">
    <property type="entry name" value="OmpA-like"/>
    <property type="match status" value="1"/>
</dbReference>
<dbReference type="PANTHER" id="PTHR30329:SF21">
    <property type="entry name" value="LIPOPROTEIN YIAD-RELATED"/>
    <property type="match status" value="1"/>
</dbReference>
<evidence type="ECO:0000256" key="3">
    <source>
        <dbReference type="ARBA" id="ARBA00023237"/>
    </source>
</evidence>
<dbReference type="InterPro" id="IPR050330">
    <property type="entry name" value="Bact_OuterMem_StrucFunc"/>
</dbReference>
<keyword evidence="7" id="KW-1185">Reference proteome</keyword>
<gene>
    <name evidence="6" type="ORF">AAG747_00805</name>
</gene>
<dbReference type="PRINTS" id="PR01021">
    <property type="entry name" value="OMPADOMAIN"/>
</dbReference>
<dbReference type="InterPro" id="IPR006665">
    <property type="entry name" value="OmpA-like"/>
</dbReference>
<evidence type="ECO:0000256" key="2">
    <source>
        <dbReference type="ARBA" id="ARBA00023136"/>
    </source>
</evidence>
<organism evidence="6 7">
    <name type="scientific">Rapidithrix thailandica</name>
    <dbReference type="NCBI Taxonomy" id="413964"/>
    <lineage>
        <taxon>Bacteria</taxon>
        <taxon>Pseudomonadati</taxon>
        <taxon>Bacteroidota</taxon>
        <taxon>Cytophagia</taxon>
        <taxon>Cytophagales</taxon>
        <taxon>Flammeovirgaceae</taxon>
        <taxon>Rapidithrix</taxon>
    </lineage>
</organism>
<dbReference type="InterPro" id="IPR006664">
    <property type="entry name" value="OMP_bac"/>
</dbReference>
<evidence type="ECO:0000256" key="4">
    <source>
        <dbReference type="PROSITE-ProRule" id="PRU00473"/>
    </source>
</evidence>
<dbReference type="PROSITE" id="PS51123">
    <property type="entry name" value="OMPA_2"/>
    <property type="match status" value="1"/>
</dbReference>
<proteinExistence type="predicted"/>
<dbReference type="RefSeq" id="WP_346819211.1">
    <property type="nucleotide sequence ID" value="NZ_JBDKWZ010000001.1"/>
</dbReference>
<dbReference type="Gene3D" id="3.30.1330.60">
    <property type="entry name" value="OmpA-like domain"/>
    <property type="match status" value="1"/>
</dbReference>
<dbReference type="Proteomes" id="UP001403385">
    <property type="component" value="Unassembled WGS sequence"/>
</dbReference>
<dbReference type="AlphaFoldDB" id="A0AAW9S237"/>
<evidence type="ECO:0000259" key="5">
    <source>
        <dbReference type="PROSITE" id="PS51123"/>
    </source>
</evidence>
<dbReference type="InterPro" id="IPR036737">
    <property type="entry name" value="OmpA-like_sf"/>
</dbReference>
<dbReference type="PANTHER" id="PTHR30329">
    <property type="entry name" value="STATOR ELEMENT OF FLAGELLAR MOTOR COMPLEX"/>
    <property type="match status" value="1"/>
</dbReference>
<evidence type="ECO:0000313" key="6">
    <source>
        <dbReference type="EMBL" id="MEN7546424.1"/>
    </source>
</evidence>
<dbReference type="GO" id="GO:0009279">
    <property type="term" value="C:cell outer membrane"/>
    <property type="evidence" value="ECO:0007669"/>
    <property type="project" value="UniProtKB-SubCell"/>
</dbReference>
<name>A0AAW9S237_9BACT</name>